<comment type="caution">
    <text evidence="2">The sequence shown here is derived from an EMBL/GenBank/DDBJ whole genome shotgun (WGS) entry which is preliminary data.</text>
</comment>
<reference evidence="2 3" key="1">
    <citation type="journal article" date="2021" name="Sci. Rep.">
        <title>Phenotypic and genomic hallmarks of a novel, potentially pathogenic rapidly growing Mycobacterium species related to the Mycobacterium fortuitum complex.</title>
        <authorList>
            <person name="Gharbi R."/>
            <person name="Khanna V."/>
            <person name="Frigui W."/>
            <person name="Mhenni B."/>
            <person name="Brosch R."/>
            <person name="Mardassi H."/>
        </authorList>
    </citation>
    <scope>NUCLEOTIDE SEQUENCE [LARGE SCALE GENOMIC DNA]</scope>
    <source>
        <strain evidence="2 3">TNTM28</strain>
    </source>
</reference>
<proteinExistence type="predicted"/>
<sequence>MFFRYFSGSFSFARAPIHPPHKGINMEAVARSYLMAGVALVGAGAIAVGPVQPLPPDVQVAAVPTSSVPVELNALVNPLQLWTEVFATTIDNVGTLADTVLANPAPIAGSIANNQLISAQVLTSFVTSFGSGFVESVGNVPDALQSAVEQILAGDLASGVPAIATAFLTPVLAGAFGAIVQLPDVTAVLQNPFLNAAAVVGELVSFDTLIGLGLPVLLTAISPVAQIGLTAQKIYDGIQAGDLEAVANAVISFPSDMVNTVLNGSAELGTGGILGSADDGGLAAGLLKVRQAIADAIKPPALTPAPSASVAAAPDLNARTITVDTGEIARPQAGATSRVAVAATSVAADDVAGTVVKDIAEETPAASEQNVVKKRPAVTSLRADNDTTGGERAAATPKPAKKFSDKSKKTHATKSKSQTRAKGAGGKE</sequence>
<accession>A0ABS6KJL6</accession>
<feature type="region of interest" description="Disordered" evidence="1">
    <location>
        <begin position="364"/>
        <end position="428"/>
    </location>
</feature>
<protein>
    <recommendedName>
        <fullName evidence="4">PE-PGRS family protein</fullName>
    </recommendedName>
</protein>
<feature type="compositionally biased region" description="Basic residues" evidence="1">
    <location>
        <begin position="408"/>
        <end position="419"/>
    </location>
</feature>
<keyword evidence="3" id="KW-1185">Reference proteome</keyword>
<gene>
    <name evidence="2" type="ORF">FR943_06415</name>
</gene>
<evidence type="ECO:0008006" key="4">
    <source>
        <dbReference type="Google" id="ProtNLM"/>
    </source>
</evidence>
<evidence type="ECO:0000256" key="1">
    <source>
        <dbReference type="SAM" id="MobiDB-lite"/>
    </source>
</evidence>
<dbReference type="Proteomes" id="UP000812982">
    <property type="component" value="Unassembled WGS sequence"/>
</dbReference>
<dbReference type="EMBL" id="VOMB01000009">
    <property type="protein sequence ID" value="MBU9763476.1"/>
    <property type="molecule type" value="Genomic_DNA"/>
</dbReference>
<evidence type="ECO:0000313" key="2">
    <source>
        <dbReference type="EMBL" id="MBU9763476.1"/>
    </source>
</evidence>
<name>A0ABS6KJL6_9MYCO</name>
<evidence type="ECO:0000313" key="3">
    <source>
        <dbReference type="Proteomes" id="UP000812982"/>
    </source>
</evidence>
<organism evidence="2 3">
    <name type="scientific">[Mycobacterium] fortunisiensis</name>
    <dbReference type="NCBI Taxonomy" id="2600579"/>
    <lineage>
        <taxon>Bacteria</taxon>
        <taxon>Bacillati</taxon>
        <taxon>Actinomycetota</taxon>
        <taxon>Actinomycetes</taxon>
        <taxon>Mycobacteriales</taxon>
        <taxon>Mycobacteriaceae</taxon>
        <taxon>Mycolicibacterium</taxon>
    </lineage>
</organism>